<dbReference type="AlphaFoldDB" id="A0A7C3C203"/>
<comment type="caution">
    <text evidence="2">The sequence shown here is derived from an EMBL/GenBank/DDBJ whole genome shotgun (WGS) entry which is preliminary data.</text>
</comment>
<dbReference type="Proteomes" id="UP000886390">
    <property type="component" value="Unassembled WGS sequence"/>
</dbReference>
<keyword evidence="1" id="KW-0472">Membrane</keyword>
<feature type="non-terminal residue" evidence="2">
    <location>
        <position position="163"/>
    </location>
</feature>
<dbReference type="GO" id="GO:0005886">
    <property type="term" value="C:plasma membrane"/>
    <property type="evidence" value="ECO:0007669"/>
    <property type="project" value="TreeGrafter"/>
</dbReference>
<gene>
    <name evidence="2" type="ORF">ENJ67_00900</name>
</gene>
<sequence>MYKIAINRPITTLMYVMTLVIFGYLSFKSMPSSLYPNIDFPIVTIKTIYPGAEPSTIESQVTDKLEEAISRIGGVDSITSTSSDGVSIIMVKFFLERNIDEATNDVRDKVSAVTLPKDSRVPLVSKLDIGSAPVINVFLTAKNDTLQHLMPFADEKVKPALQK</sequence>
<dbReference type="Gene3D" id="3.30.70.1430">
    <property type="entry name" value="Multidrug efflux transporter AcrB pore domain"/>
    <property type="match status" value="1"/>
</dbReference>
<dbReference type="Gene3D" id="1.20.1640.10">
    <property type="entry name" value="Multidrug efflux transporter AcrB transmembrane domain"/>
    <property type="match status" value="1"/>
</dbReference>
<keyword evidence="1" id="KW-0812">Transmembrane</keyword>
<keyword evidence="1" id="KW-1133">Transmembrane helix</keyword>
<dbReference type="Pfam" id="PF00873">
    <property type="entry name" value="ACR_tran"/>
    <property type="match status" value="1"/>
</dbReference>
<proteinExistence type="predicted"/>
<dbReference type="SUPFAM" id="SSF82693">
    <property type="entry name" value="Multidrug efflux transporter AcrB pore domain, PN1, PN2, PC1 and PC2 subdomains"/>
    <property type="match status" value="1"/>
</dbReference>
<feature type="transmembrane region" description="Helical" evidence="1">
    <location>
        <begin position="6"/>
        <end position="27"/>
    </location>
</feature>
<dbReference type="InterPro" id="IPR001036">
    <property type="entry name" value="Acrflvin-R"/>
</dbReference>
<protein>
    <submittedName>
        <fullName evidence="2">Efflux RND transporter permease subunit</fullName>
    </submittedName>
</protein>
<dbReference type="PANTHER" id="PTHR32063">
    <property type="match status" value="1"/>
</dbReference>
<accession>A0A7C3C203</accession>
<dbReference type="PANTHER" id="PTHR32063:SF0">
    <property type="entry name" value="SWARMING MOTILITY PROTEIN SWRC"/>
    <property type="match status" value="1"/>
</dbReference>
<dbReference type="Gene3D" id="3.30.70.1320">
    <property type="entry name" value="Multidrug efflux transporter AcrB pore domain like"/>
    <property type="match status" value="1"/>
</dbReference>
<dbReference type="GO" id="GO:0042910">
    <property type="term" value="F:xenobiotic transmembrane transporter activity"/>
    <property type="evidence" value="ECO:0007669"/>
    <property type="project" value="TreeGrafter"/>
</dbReference>
<organism evidence="2">
    <name type="scientific">Sulfurimonas autotrophica</name>
    <dbReference type="NCBI Taxonomy" id="202747"/>
    <lineage>
        <taxon>Bacteria</taxon>
        <taxon>Pseudomonadati</taxon>
        <taxon>Campylobacterota</taxon>
        <taxon>Epsilonproteobacteria</taxon>
        <taxon>Campylobacterales</taxon>
        <taxon>Sulfurimonadaceae</taxon>
        <taxon>Sulfurimonas</taxon>
    </lineage>
</organism>
<dbReference type="PRINTS" id="PR00702">
    <property type="entry name" value="ACRIFLAVINRP"/>
</dbReference>
<name>A0A7C3C203_9BACT</name>
<reference evidence="2" key="1">
    <citation type="journal article" date="2020" name="mSystems">
        <title>Genome- and Community-Level Interaction Insights into Carbon Utilization and Element Cycling Functions of Hydrothermarchaeota in Hydrothermal Sediment.</title>
        <authorList>
            <person name="Zhou Z."/>
            <person name="Liu Y."/>
            <person name="Xu W."/>
            <person name="Pan J."/>
            <person name="Luo Z.H."/>
            <person name="Li M."/>
        </authorList>
    </citation>
    <scope>NUCLEOTIDE SEQUENCE [LARGE SCALE GENOMIC DNA]</scope>
    <source>
        <strain evidence="2">HyVt-507</strain>
    </source>
</reference>
<evidence type="ECO:0000313" key="2">
    <source>
        <dbReference type="EMBL" id="HFB53264.1"/>
    </source>
</evidence>
<evidence type="ECO:0000256" key="1">
    <source>
        <dbReference type="SAM" id="Phobius"/>
    </source>
</evidence>
<dbReference type="EMBL" id="DRNH01000046">
    <property type="protein sequence ID" value="HFB53264.1"/>
    <property type="molecule type" value="Genomic_DNA"/>
</dbReference>